<name>A0ABP5NUU3_9MICC</name>
<reference evidence="4" key="1">
    <citation type="journal article" date="2019" name="Int. J. Syst. Evol. Microbiol.">
        <title>The Global Catalogue of Microorganisms (GCM) 10K type strain sequencing project: providing services to taxonomists for standard genome sequencing and annotation.</title>
        <authorList>
            <consortium name="The Broad Institute Genomics Platform"/>
            <consortium name="The Broad Institute Genome Sequencing Center for Infectious Disease"/>
            <person name="Wu L."/>
            <person name="Ma J."/>
        </authorList>
    </citation>
    <scope>NUCLEOTIDE SEQUENCE [LARGE SCALE GENOMIC DNA]</scope>
    <source>
        <strain evidence="4">JCM 16034</strain>
    </source>
</reference>
<evidence type="ECO:0000313" key="4">
    <source>
        <dbReference type="Proteomes" id="UP001500432"/>
    </source>
</evidence>
<dbReference type="InterPro" id="IPR036291">
    <property type="entry name" value="NAD(P)-bd_dom_sf"/>
</dbReference>
<evidence type="ECO:0000259" key="2">
    <source>
        <dbReference type="Pfam" id="PF03807"/>
    </source>
</evidence>
<proteinExistence type="predicted"/>
<gene>
    <name evidence="3" type="ORF">GCM10009849_34850</name>
</gene>
<dbReference type="InterPro" id="IPR028939">
    <property type="entry name" value="P5C_Rdtase_cat_N"/>
</dbReference>
<keyword evidence="4" id="KW-1185">Reference proteome</keyword>
<evidence type="ECO:0000313" key="3">
    <source>
        <dbReference type="EMBL" id="GAA2203242.1"/>
    </source>
</evidence>
<dbReference type="Gene3D" id="3.40.50.720">
    <property type="entry name" value="NAD(P)-binding Rossmann-like Domain"/>
    <property type="match status" value="1"/>
</dbReference>
<dbReference type="PANTHER" id="PTHR14239">
    <property type="entry name" value="DUDULIN-RELATED"/>
    <property type="match status" value="1"/>
</dbReference>
<evidence type="ECO:0000256" key="1">
    <source>
        <dbReference type="ARBA" id="ARBA00023002"/>
    </source>
</evidence>
<dbReference type="SUPFAM" id="SSF51735">
    <property type="entry name" value="NAD(P)-binding Rossmann-fold domains"/>
    <property type="match status" value="1"/>
</dbReference>
<comment type="caution">
    <text evidence="3">The sequence shown here is derived from an EMBL/GenBank/DDBJ whole genome shotgun (WGS) entry which is preliminary data.</text>
</comment>
<dbReference type="PANTHER" id="PTHR14239:SF0">
    <property type="entry name" value="F420-DEPENDENT NADP REDUCTASE"/>
    <property type="match status" value="1"/>
</dbReference>
<organism evidence="3 4">
    <name type="scientific">Sinomonas flava</name>
    <dbReference type="NCBI Taxonomy" id="496857"/>
    <lineage>
        <taxon>Bacteria</taxon>
        <taxon>Bacillati</taxon>
        <taxon>Actinomycetota</taxon>
        <taxon>Actinomycetes</taxon>
        <taxon>Micrococcales</taxon>
        <taxon>Micrococcaceae</taxon>
        <taxon>Sinomonas</taxon>
    </lineage>
</organism>
<dbReference type="Proteomes" id="UP001500432">
    <property type="component" value="Unassembled WGS sequence"/>
</dbReference>
<dbReference type="EMBL" id="BAAAQW010000014">
    <property type="protein sequence ID" value="GAA2203242.1"/>
    <property type="molecule type" value="Genomic_DNA"/>
</dbReference>
<accession>A0ABP5NUU3</accession>
<keyword evidence="1" id="KW-0560">Oxidoreductase</keyword>
<feature type="domain" description="Pyrroline-5-carboxylate reductase catalytic N-terminal" evidence="2">
    <location>
        <begin position="7"/>
        <end position="95"/>
    </location>
</feature>
<dbReference type="RefSeq" id="WP_344301098.1">
    <property type="nucleotide sequence ID" value="NZ_BAAAQW010000014.1"/>
</dbReference>
<dbReference type="Pfam" id="PF03807">
    <property type="entry name" value="F420_oxidored"/>
    <property type="match status" value="1"/>
</dbReference>
<protein>
    <submittedName>
        <fullName evidence="3">NAD(P)-binding domain-containing protein</fullName>
    </submittedName>
</protein>
<sequence length="221" mass="22405">MDQGIRTIGILGAGRVGTAVAREALKAGYEVRIATAKPVEEIELIVEIITPGAVAVAAADAASSDLVVLAVPLHRYSTLDAAALSGRVVVDAMNYWEPTDGAMPEMQAGRGTSEMVQDFLSGSSVVKTLNHIGYHDLESDGRRAGAPDRRALAVAGDDESARAVVLGFVEALGYDAVDAGPLAAGRAFEPGTEIFAGAHDAAGLGEALGRAAAGATAPAAV</sequence>
<dbReference type="InterPro" id="IPR051267">
    <property type="entry name" value="STEAP_metalloreductase"/>
</dbReference>